<protein>
    <submittedName>
        <fullName evidence="1">Uncharacterized protein</fullName>
    </submittedName>
</protein>
<accession>A0A383AUC8</accession>
<sequence>MLYLNKIASIVNNTLTLHASLFLLLDQRLLSPLYPTLNRP</sequence>
<evidence type="ECO:0000313" key="1">
    <source>
        <dbReference type="EMBL" id="SVE11129.1"/>
    </source>
</evidence>
<dbReference type="EMBL" id="UINC01194844">
    <property type="protein sequence ID" value="SVE11129.1"/>
    <property type="molecule type" value="Genomic_DNA"/>
</dbReference>
<name>A0A383AUC8_9ZZZZ</name>
<organism evidence="1">
    <name type="scientific">marine metagenome</name>
    <dbReference type="NCBI Taxonomy" id="408172"/>
    <lineage>
        <taxon>unclassified sequences</taxon>
        <taxon>metagenomes</taxon>
        <taxon>ecological metagenomes</taxon>
    </lineage>
</organism>
<proteinExistence type="predicted"/>
<dbReference type="AlphaFoldDB" id="A0A383AUC8"/>
<reference evidence="1" key="1">
    <citation type="submission" date="2018-05" db="EMBL/GenBank/DDBJ databases">
        <authorList>
            <person name="Lanie J.A."/>
            <person name="Ng W.-L."/>
            <person name="Kazmierczak K.M."/>
            <person name="Andrzejewski T.M."/>
            <person name="Davidsen T.M."/>
            <person name="Wayne K.J."/>
            <person name="Tettelin H."/>
            <person name="Glass J.I."/>
            <person name="Rusch D."/>
            <person name="Podicherti R."/>
            <person name="Tsui H.-C.T."/>
            <person name="Winkler M.E."/>
        </authorList>
    </citation>
    <scope>NUCLEOTIDE SEQUENCE</scope>
</reference>
<gene>
    <name evidence="1" type="ORF">METZ01_LOCUS463983</name>
</gene>